<comment type="caution">
    <text evidence="5">The sequence shown here is derived from an EMBL/GenBank/DDBJ whole genome shotgun (WGS) entry which is preliminary data.</text>
</comment>
<dbReference type="Gene3D" id="1.10.10.10">
    <property type="entry name" value="Winged helix-like DNA-binding domain superfamily/Winged helix DNA-binding domain"/>
    <property type="match status" value="1"/>
</dbReference>
<sequence length="141" mass="15739">MTSILNLIRLTEQVSSEMTVQWTKAMPYDLGVSEALVLAALRNGPEKSSVLAAQYGYTKAAITHIASKLVTLGAIERISSAEDKRIVKLTLTAHGRHILEEAQQIGVALREQLFEGLTEQERLAYETIQRKMLTQLQQMNE</sequence>
<dbReference type="PANTHER" id="PTHR42756">
    <property type="entry name" value="TRANSCRIPTIONAL REGULATOR, MARR"/>
    <property type="match status" value="1"/>
</dbReference>
<dbReference type="SMART" id="SM00347">
    <property type="entry name" value="HTH_MARR"/>
    <property type="match status" value="1"/>
</dbReference>
<dbReference type="InterPro" id="IPR036390">
    <property type="entry name" value="WH_DNA-bd_sf"/>
</dbReference>
<dbReference type="InterPro" id="IPR036388">
    <property type="entry name" value="WH-like_DNA-bd_sf"/>
</dbReference>
<keyword evidence="6" id="KW-1185">Reference proteome</keyword>
<dbReference type="EMBL" id="JADKPV010000001">
    <property type="protein sequence ID" value="MBF4500627.1"/>
    <property type="molecule type" value="Genomic_DNA"/>
</dbReference>
<keyword evidence="1" id="KW-0805">Transcription regulation</keyword>
<dbReference type="GO" id="GO:0003677">
    <property type="term" value="F:DNA binding"/>
    <property type="evidence" value="ECO:0007669"/>
    <property type="project" value="UniProtKB-KW"/>
</dbReference>
<evidence type="ECO:0000259" key="4">
    <source>
        <dbReference type="PROSITE" id="PS50995"/>
    </source>
</evidence>
<dbReference type="RefSeq" id="WP_194562056.1">
    <property type="nucleotide sequence ID" value="NZ_JADKPV010000001.1"/>
</dbReference>
<dbReference type="PANTHER" id="PTHR42756:SF1">
    <property type="entry name" value="TRANSCRIPTIONAL REPRESSOR OF EMRAB OPERON"/>
    <property type="match status" value="1"/>
</dbReference>
<protein>
    <submittedName>
        <fullName evidence="5">MarR family transcriptional regulator</fullName>
    </submittedName>
</protein>
<evidence type="ECO:0000313" key="5">
    <source>
        <dbReference type="EMBL" id="MBF4500627.1"/>
    </source>
</evidence>
<keyword evidence="3" id="KW-0804">Transcription</keyword>
<dbReference type="AlphaFoldDB" id="A0A8J7G3B0"/>
<organism evidence="5 6">
    <name type="scientific">Savagea serpentis</name>
    <dbReference type="NCBI Taxonomy" id="2785297"/>
    <lineage>
        <taxon>Bacteria</taxon>
        <taxon>Bacillati</taxon>
        <taxon>Bacillota</taxon>
        <taxon>Bacilli</taxon>
        <taxon>Bacillales</taxon>
        <taxon>Caryophanaceae</taxon>
        <taxon>Savagea</taxon>
    </lineage>
</organism>
<name>A0A8J7G3B0_9BACL</name>
<accession>A0A8J7G3B0</accession>
<evidence type="ECO:0000256" key="3">
    <source>
        <dbReference type="ARBA" id="ARBA00023163"/>
    </source>
</evidence>
<evidence type="ECO:0000313" key="6">
    <source>
        <dbReference type="Proteomes" id="UP000622653"/>
    </source>
</evidence>
<dbReference type="PROSITE" id="PS50995">
    <property type="entry name" value="HTH_MARR_2"/>
    <property type="match status" value="1"/>
</dbReference>
<keyword evidence="2" id="KW-0238">DNA-binding</keyword>
<reference evidence="5" key="1">
    <citation type="submission" date="2020-11" db="EMBL/GenBank/DDBJ databases">
        <title>Multidrug resistant novel bacterium Savagea serpentis sp. nov., isolated from the scats of a vine snake (Ahaetulla nasuta).</title>
        <authorList>
            <person name="Venkata Ramana V."/>
            <person name="Vikas Patil S."/>
            <person name="Yogita Lugani V."/>
        </authorList>
    </citation>
    <scope>NUCLEOTIDE SEQUENCE</scope>
    <source>
        <strain evidence="5">SN6</strain>
    </source>
</reference>
<dbReference type="GO" id="GO:0003700">
    <property type="term" value="F:DNA-binding transcription factor activity"/>
    <property type="evidence" value="ECO:0007669"/>
    <property type="project" value="InterPro"/>
</dbReference>
<dbReference type="Proteomes" id="UP000622653">
    <property type="component" value="Unassembled WGS sequence"/>
</dbReference>
<dbReference type="PRINTS" id="PR00598">
    <property type="entry name" value="HTHMARR"/>
</dbReference>
<gene>
    <name evidence="5" type="ORF">IRY55_04550</name>
</gene>
<feature type="domain" description="HTH marR-type" evidence="4">
    <location>
        <begin position="1"/>
        <end position="134"/>
    </location>
</feature>
<dbReference type="SUPFAM" id="SSF46785">
    <property type="entry name" value="Winged helix' DNA-binding domain"/>
    <property type="match status" value="1"/>
</dbReference>
<dbReference type="Pfam" id="PF13463">
    <property type="entry name" value="HTH_27"/>
    <property type="match status" value="1"/>
</dbReference>
<dbReference type="InterPro" id="IPR000835">
    <property type="entry name" value="HTH_MarR-typ"/>
</dbReference>
<evidence type="ECO:0000256" key="1">
    <source>
        <dbReference type="ARBA" id="ARBA00023015"/>
    </source>
</evidence>
<evidence type="ECO:0000256" key="2">
    <source>
        <dbReference type="ARBA" id="ARBA00023125"/>
    </source>
</evidence>
<proteinExistence type="predicted"/>